<name>A0A0R2LAK3_9LACO</name>
<accession>A0A0R2LAK3</accession>
<organism evidence="3 4">
    <name type="scientific">Companilactobacillus kimchiensis</name>
    <dbReference type="NCBI Taxonomy" id="993692"/>
    <lineage>
        <taxon>Bacteria</taxon>
        <taxon>Bacillati</taxon>
        <taxon>Bacillota</taxon>
        <taxon>Bacilli</taxon>
        <taxon>Lactobacillales</taxon>
        <taxon>Lactobacillaceae</taxon>
        <taxon>Companilactobacillus</taxon>
    </lineage>
</organism>
<dbReference type="PROSITE" id="PS50902">
    <property type="entry name" value="FLAVODOXIN_LIKE"/>
    <property type="match status" value="1"/>
</dbReference>
<dbReference type="GO" id="GO:0016651">
    <property type="term" value="F:oxidoreductase activity, acting on NAD(P)H"/>
    <property type="evidence" value="ECO:0007669"/>
    <property type="project" value="UniProtKB-ARBA"/>
</dbReference>
<feature type="transmembrane region" description="Helical" evidence="1">
    <location>
        <begin position="16"/>
        <end position="34"/>
    </location>
</feature>
<dbReference type="InterPro" id="IPR008254">
    <property type="entry name" value="Flavodoxin/NO_synth"/>
</dbReference>
<dbReference type="GO" id="GO:0010181">
    <property type="term" value="F:FMN binding"/>
    <property type="evidence" value="ECO:0007669"/>
    <property type="project" value="InterPro"/>
</dbReference>
<reference evidence="3 4" key="1">
    <citation type="journal article" date="2015" name="Genome Announc.">
        <title>Expanding the biotechnology potential of lactobacilli through comparative genomics of 213 strains and associated genera.</title>
        <authorList>
            <person name="Sun Z."/>
            <person name="Harris H.M."/>
            <person name="McCann A."/>
            <person name="Guo C."/>
            <person name="Argimon S."/>
            <person name="Zhang W."/>
            <person name="Yang X."/>
            <person name="Jeffery I.B."/>
            <person name="Cooney J.C."/>
            <person name="Kagawa T.F."/>
            <person name="Liu W."/>
            <person name="Song Y."/>
            <person name="Salvetti E."/>
            <person name="Wrobel A."/>
            <person name="Rasinkangas P."/>
            <person name="Parkhill J."/>
            <person name="Rea M.C."/>
            <person name="O'Sullivan O."/>
            <person name="Ritari J."/>
            <person name="Douillard F.P."/>
            <person name="Paul Ross R."/>
            <person name="Yang R."/>
            <person name="Briner A.E."/>
            <person name="Felis G.E."/>
            <person name="de Vos W.M."/>
            <person name="Barrangou R."/>
            <person name="Klaenhammer T.R."/>
            <person name="Caufield P.W."/>
            <person name="Cui Y."/>
            <person name="Zhang H."/>
            <person name="O'Toole P.W."/>
        </authorList>
    </citation>
    <scope>NUCLEOTIDE SEQUENCE [LARGE SCALE GENOMIC DNA]</scope>
    <source>
        <strain evidence="3 4">DSM 24716</strain>
    </source>
</reference>
<dbReference type="Gene3D" id="3.40.50.360">
    <property type="match status" value="1"/>
</dbReference>
<dbReference type="InterPro" id="IPR001226">
    <property type="entry name" value="Flavodoxin_CS"/>
</dbReference>
<proteinExistence type="predicted"/>
<dbReference type="AlphaFoldDB" id="A0A0R2LAK3"/>
<dbReference type="PANTHER" id="PTHR39201:SF1">
    <property type="entry name" value="FLAVODOXIN-LIKE DOMAIN-CONTAINING PROTEIN"/>
    <property type="match status" value="1"/>
</dbReference>
<gene>
    <name evidence="3" type="ORF">IV57_GL000779</name>
</gene>
<evidence type="ECO:0000313" key="4">
    <source>
        <dbReference type="Proteomes" id="UP000051006"/>
    </source>
</evidence>
<dbReference type="SUPFAM" id="SSF52218">
    <property type="entry name" value="Flavoproteins"/>
    <property type="match status" value="1"/>
</dbReference>
<keyword evidence="1" id="KW-0472">Membrane</keyword>
<dbReference type="Pfam" id="PF12682">
    <property type="entry name" value="Flavodoxin_4"/>
    <property type="match status" value="1"/>
</dbReference>
<evidence type="ECO:0000259" key="2">
    <source>
        <dbReference type="PROSITE" id="PS50902"/>
    </source>
</evidence>
<evidence type="ECO:0000256" key="1">
    <source>
        <dbReference type="SAM" id="Phobius"/>
    </source>
</evidence>
<keyword evidence="1" id="KW-1133">Transmembrane helix</keyword>
<feature type="domain" description="Flavodoxin-like" evidence="2">
    <location>
        <begin position="51"/>
        <end position="202"/>
    </location>
</feature>
<dbReference type="InterPro" id="IPR029039">
    <property type="entry name" value="Flavoprotein-like_sf"/>
</dbReference>
<dbReference type="PROSITE" id="PS00201">
    <property type="entry name" value="FLAVODOXIN"/>
    <property type="match status" value="1"/>
</dbReference>
<evidence type="ECO:0000313" key="3">
    <source>
        <dbReference type="EMBL" id="KRN98866.1"/>
    </source>
</evidence>
<protein>
    <submittedName>
        <fullName evidence="3">Flavodoxin</fullName>
    </submittedName>
</protein>
<dbReference type="EMBL" id="JQCF01000016">
    <property type="protein sequence ID" value="KRN98866.1"/>
    <property type="molecule type" value="Genomic_DNA"/>
</dbReference>
<dbReference type="GO" id="GO:0009055">
    <property type="term" value="F:electron transfer activity"/>
    <property type="evidence" value="ECO:0007669"/>
    <property type="project" value="InterPro"/>
</dbReference>
<comment type="caution">
    <text evidence="3">The sequence shown here is derived from an EMBL/GenBank/DDBJ whole genome shotgun (WGS) entry which is preliminary data.</text>
</comment>
<sequence length="202" mass="22605">MKSLIVNGGINMSKRIVSVIVSSVVAFVAIFLFGNMNGNTVKAATTATGKVLVVYYSNSGTTEDAAKKIQKQTGGDLVKLRMSPNYPSNYDKLTKVSKRQIDKNIHPEILNKINMKKYKTILLGFPTWYQRPPMFINTFFDKYDLKGKTVVPFSTSMSSPMSVNRPYLKKMVQGKGINLQSGFRANSSKSINKYLKKNNLIK</sequence>
<dbReference type="OrthoDB" id="9806505at2"/>
<dbReference type="PANTHER" id="PTHR39201">
    <property type="entry name" value="EXPORTED PROTEIN-RELATED"/>
    <property type="match status" value="1"/>
</dbReference>
<dbReference type="PATRIC" id="fig|993692.3.peg.787"/>
<keyword evidence="4" id="KW-1185">Reference proteome</keyword>
<dbReference type="STRING" id="993692.IV57_GL000779"/>
<dbReference type="Proteomes" id="UP000051006">
    <property type="component" value="Unassembled WGS sequence"/>
</dbReference>
<keyword evidence="1" id="KW-0812">Transmembrane</keyword>